<feature type="transmembrane region" description="Helical" evidence="10">
    <location>
        <begin position="117"/>
        <end position="138"/>
    </location>
</feature>
<evidence type="ECO:0000256" key="10">
    <source>
        <dbReference type="SAM" id="Phobius"/>
    </source>
</evidence>
<dbReference type="GO" id="GO:0002376">
    <property type="term" value="P:immune system process"/>
    <property type="evidence" value="ECO:0007669"/>
    <property type="project" value="UniProtKB-KW"/>
</dbReference>
<keyword evidence="4" id="KW-0391">Immunity</keyword>
<dbReference type="GO" id="GO:0005886">
    <property type="term" value="C:plasma membrane"/>
    <property type="evidence" value="ECO:0007669"/>
    <property type="project" value="UniProtKB-SubCell"/>
</dbReference>
<feature type="transmembrane region" description="Helical" evidence="10">
    <location>
        <begin position="150"/>
        <end position="171"/>
    </location>
</feature>
<dbReference type="InterPro" id="IPR013106">
    <property type="entry name" value="Ig_V-set"/>
</dbReference>
<feature type="domain" description="Ig-like" evidence="11">
    <location>
        <begin position="6"/>
        <end position="116"/>
    </location>
</feature>
<evidence type="ECO:0000256" key="9">
    <source>
        <dbReference type="ARBA" id="ARBA00023319"/>
    </source>
</evidence>
<comment type="subcellular location">
    <subcellularLocation>
        <location evidence="1">Cell membrane</location>
        <topology evidence="1">Single-pass type I membrane protein</topology>
    </subcellularLocation>
</comment>
<dbReference type="FunFam" id="2.60.40.10:FF:000370">
    <property type="entry name" value="CMRF35-like molecule 1"/>
    <property type="match status" value="1"/>
</dbReference>
<dbReference type="InterPro" id="IPR003599">
    <property type="entry name" value="Ig_sub"/>
</dbReference>
<keyword evidence="3" id="KW-0732">Signal</keyword>
<keyword evidence="7" id="KW-1015">Disulfide bond</keyword>
<dbReference type="Gene3D" id="2.60.40.10">
    <property type="entry name" value="Immunoglobulins"/>
    <property type="match status" value="1"/>
</dbReference>
<evidence type="ECO:0000256" key="5">
    <source>
        <dbReference type="ARBA" id="ARBA00022989"/>
    </source>
</evidence>
<evidence type="ECO:0000256" key="2">
    <source>
        <dbReference type="ARBA" id="ARBA00022692"/>
    </source>
</evidence>
<keyword evidence="9" id="KW-0393">Immunoglobulin domain</keyword>
<keyword evidence="8" id="KW-0675">Receptor</keyword>
<dbReference type="InterPro" id="IPR007110">
    <property type="entry name" value="Ig-like_dom"/>
</dbReference>
<evidence type="ECO:0000256" key="3">
    <source>
        <dbReference type="ARBA" id="ARBA00022729"/>
    </source>
</evidence>
<dbReference type="SMART" id="SM00409">
    <property type="entry name" value="IG"/>
    <property type="match status" value="1"/>
</dbReference>
<dbReference type="Proteomes" id="UP000694385">
    <property type="component" value="Unassembled WGS sequence"/>
</dbReference>
<evidence type="ECO:0000259" key="11">
    <source>
        <dbReference type="PROSITE" id="PS50835"/>
    </source>
</evidence>
<dbReference type="Pfam" id="PF07686">
    <property type="entry name" value="V-set"/>
    <property type="match status" value="1"/>
</dbReference>
<evidence type="ECO:0000256" key="6">
    <source>
        <dbReference type="ARBA" id="ARBA00023136"/>
    </source>
</evidence>
<keyword evidence="13" id="KW-1185">Reference proteome</keyword>
<dbReference type="Ensembl" id="ENSJJAT00000014033.1">
    <property type="protein sequence ID" value="ENSJJAP00000007615.1"/>
    <property type="gene ID" value="ENSJJAG00000011989.1"/>
</dbReference>
<dbReference type="GeneTree" id="ENSGT00940000162923"/>
<dbReference type="GO" id="GO:0004888">
    <property type="term" value="F:transmembrane signaling receptor activity"/>
    <property type="evidence" value="ECO:0007669"/>
    <property type="project" value="TreeGrafter"/>
</dbReference>
<keyword evidence="2 10" id="KW-0812">Transmembrane</keyword>
<evidence type="ECO:0000256" key="4">
    <source>
        <dbReference type="ARBA" id="ARBA00022859"/>
    </source>
</evidence>
<dbReference type="PANTHER" id="PTHR11860">
    <property type="entry name" value="POLYMERIC-IMMUNOGLOBULIN RECEPTOR"/>
    <property type="match status" value="1"/>
</dbReference>
<keyword evidence="6 10" id="KW-0472">Membrane</keyword>
<keyword evidence="5 10" id="KW-1133">Transmembrane helix</keyword>
<evidence type="ECO:0000256" key="8">
    <source>
        <dbReference type="ARBA" id="ARBA00023170"/>
    </source>
</evidence>
<evidence type="ECO:0000313" key="13">
    <source>
        <dbReference type="Proteomes" id="UP000694385"/>
    </source>
</evidence>
<evidence type="ECO:0000313" key="12">
    <source>
        <dbReference type="Ensembl" id="ENSJJAP00000007615.1"/>
    </source>
</evidence>
<dbReference type="OMA" id="WCRIQTV"/>
<evidence type="ECO:0000256" key="1">
    <source>
        <dbReference type="ARBA" id="ARBA00004251"/>
    </source>
</evidence>
<evidence type="ECO:0000256" key="7">
    <source>
        <dbReference type="ARBA" id="ARBA00023157"/>
    </source>
</evidence>
<name>A0A8C5KB84_JACJA</name>
<reference evidence="12" key="1">
    <citation type="submission" date="2025-08" db="UniProtKB">
        <authorList>
            <consortium name="Ensembl"/>
        </authorList>
    </citation>
    <scope>IDENTIFICATION</scope>
</reference>
<protein>
    <submittedName>
        <fullName evidence="12">CD300E molecule</fullName>
    </submittedName>
</protein>
<reference evidence="12" key="2">
    <citation type="submission" date="2025-09" db="UniProtKB">
        <authorList>
            <consortium name="Ensembl"/>
        </authorList>
    </citation>
    <scope>IDENTIFICATION</scope>
</reference>
<dbReference type="CDD" id="cd05716">
    <property type="entry name" value="IgV_pIgR_like"/>
    <property type="match status" value="1"/>
</dbReference>
<sequence>LCLCFPGCLSLTGPGYVTGTVGGSLCVQCQYEQSYKNSKKYWCRGQFDTQCDIIVEALGGKKGRSDRVSITDHTDDLTMTVTMEDLSEDDAGSYWCKIQTFWILDAWSRDPSVKVQVYVYPGEMLLAPAIGLWIVTAWDKSGSLLSSFHFQVLVFLKLPLFLSMLCAVFWVNTL</sequence>
<dbReference type="PROSITE" id="PS50835">
    <property type="entry name" value="IG_LIKE"/>
    <property type="match status" value="1"/>
</dbReference>
<organism evidence="12 13">
    <name type="scientific">Jaculus jaculus</name>
    <name type="common">Lesser Egyptian jerboa</name>
    <dbReference type="NCBI Taxonomy" id="51337"/>
    <lineage>
        <taxon>Eukaryota</taxon>
        <taxon>Metazoa</taxon>
        <taxon>Chordata</taxon>
        <taxon>Craniata</taxon>
        <taxon>Vertebrata</taxon>
        <taxon>Euteleostomi</taxon>
        <taxon>Mammalia</taxon>
        <taxon>Eutheria</taxon>
        <taxon>Euarchontoglires</taxon>
        <taxon>Glires</taxon>
        <taxon>Rodentia</taxon>
        <taxon>Myomorpha</taxon>
        <taxon>Dipodoidea</taxon>
        <taxon>Dipodidae</taxon>
        <taxon>Dipodinae</taxon>
        <taxon>Jaculus</taxon>
    </lineage>
</organism>
<proteinExistence type="predicted"/>
<dbReference type="InterPro" id="IPR036179">
    <property type="entry name" value="Ig-like_dom_sf"/>
</dbReference>
<accession>A0A8C5KB84</accession>
<dbReference type="PANTHER" id="PTHR11860:SF89">
    <property type="entry name" value="CMRF35-LIKE MOLECULE 2"/>
    <property type="match status" value="1"/>
</dbReference>
<dbReference type="InterPro" id="IPR013783">
    <property type="entry name" value="Ig-like_fold"/>
</dbReference>
<dbReference type="AlphaFoldDB" id="A0A8C5KB84"/>
<dbReference type="SUPFAM" id="SSF48726">
    <property type="entry name" value="Immunoglobulin"/>
    <property type="match status" value="1"/>
</dbReference>
<dbReference type="InterPro" id="IPR050671">
    <property type="entry name" value="CD300_family_receptors"/>
</dbReference>